<feature type="transmembrane region" description="Helical" evidence="10">
    <location>
        <begin position="59"/>
        <end position="80"/>
    </location>
</feature>
<feature type="transmembrane region" description="Helical" evidence="10">
    <location>
        <begin position="138"/>
        <end position="159"/>
    </location>
</feature>
<evidence type="ECO:0000256" key="8">
    <source>
        <dbReference type="ARBA" id="ARBA00023136"/>
    </source>
</evidence>
<keyword evidence="4" id="KW-1003">Cell membrane</keyword>
<feature type="transmembrane region" description="Helical" evidence="10">
    <location>
        <begin position="395"/>
        <end position="414"/>
    </location>
</feature>
<evidence type="ECO:0000256" key="5">
    <source>
        <dbReference type="ARBA" id="ARBA00022692"/>
    </source>
</evidence>
<dbReference type="GO" id="GO:0015297">
    <property type="term" value="F:antiporter activity"/>
    <property type="evidence" value="ECO:0007669"/>
    <property type="project" value="UniProtKB-KW"/>
</dbReference>
<evidence type="ECO:0000256" key="2">
    <source>
        <dbReference type="ARBA" id="ARBA00022448"/>
    </source>
</evidence>
<dbReference type="NCBIfam" id="TIGR00797">
    <property type="entry name" value="matE"/>
    <property type="match status" value="1"/>
</dbReference>
<dbReference type="InterPro" id="IPR048279">
    <property type="entry name" value="MdtK-like"/>
</dbReference>
<evidence type="ECO:0000256" key="10">
    <source>
        <dbReference type="SAM" id="Phobius"/>
    </source>
</evidence>
<proteinExistence type="predicted"/>
<evidence type="ECO:0000256" key="9">
    <source>
        <dbReference type="ARBA" id="ARBA00031636"/>
    </source>
</evidence>
<dbReference type="InterPro" id="IPR002528">
    <property type="entry name" value="MATE_fam"/>
</dbReference>
<dbReference type="Proteomes" id="UP000705867">
    <property type="component" value="Unassembled WGS sequence"/>
</dbReference>
<reference evidence="11" key="1">
    <citation type="journal article" date="2021" name="bioRxiv">
        <title>Unraveling nitrogen, sulfur and carbon metabolic pathways and microbial community transcriptional responses to substrate deprivation and toxicity stresses in a bioreactor mimicking anoxic brackish coastal sediment conditions.</title>
        <authorList>
            <person name="Martins P.D."/>
            <person name="Echeveste M.J."/>
            <person name="Arshad A."/>
            <person name="Kurth J."/>
            <person name="Ouboter H."/>
            <person name="Jetten M.S.M."/>
            <person name="Welte C.U."/>
        </authorList>
    </citation>
    <scope>NUCLEOTIDE SEQUENCE</scope>
    <source>
        <strain evidence="11">MAG_39</strain>
    </source>
</reference>
<protein>
    <recommendedName>
        <fullName evidence="9">Multidrug-efflux transporter</fullName>
    </recommendedName>
</protein>
<evidence type="ECO:0000256" key="7">
    <source>
        <dbReference type="ARBA" id="ARBA00023065"/>
    </source>
</evidence>
<evidence type="ECO:0000256" key="1">
    <source>
        <dbReference type="ARBA" id="ARBA00004651"/>
    </source>
</evidence>
<sequence length="461" mass="50365">MPFKEEAIDLTMGNLWTSIWQISWPMLLVMIFNFFVGLTDIYVAGFISPDVQAVVGFVGQIYFLIILIANAISIGTVALLSRAIGARNYDHALEIARQSLAFSALSAVALTVFGLAFPREIVLLAGFPPGIQEMGVRFLRIFALALGPNYLLIISNAIFRASGEVKKNLLSMFLVSIINIVGNFIFVFGIFSFPGLGYIGIALATALSATVGMVVCLVLFRTSRWRLLYARPWSFSPSLTRKIIDLSWPAALLQIAWNAGSLILYNILGRLGQESITGLSSLTNGLRIEAVIYLPAFALHMAASVLVGQNLGAGNPERAEKIGWKITFSGIILISVMALFIFAGAERLASLVTKSPDVLAETARYLRIMMLSEPFMALSTILGGSLQGAGDTKGAMWIVVIAMWLVRIPLAYFLALGAGYGALGVWVAMVASMLVQGTLIAWRFRRGRWKELHVEWERNLS</sequence>
<dbReference type="EMBL" id="JAIOIV010000028">
    <property type="protein sequence ID" value="MBZ0155278.1"/>
    <property type="molecule type" value="Genomic_DNA"/>
</dbReference>
<organism evidence="11 12">
    <name type="scientific">Candidatus Nitrobium versatile</name>
    <dbReference type="NCBI Taxonomy" id="2884831"/>
    <lineage>
        <taxon>Bacteria</taxon>
        <taxon>Pseudomonadati</taxon>
        <taxon>Nitrospirota</taxon>
        <taxon>Nitrospiria</taxon>
        <taxon>Nitrospirales</taxon>
        <taxon>Nitrospiraceae</taxon>
        <taxon>Candidatus Nitrobium</taxon>
    </lineage>
</organism>
<feature type="transmembrane region" description="Helical" evidence="10">
    <location>
        <begin position="100"/>
        <end position="118"/>
    </location>
</feature>
<dbReference type="GO" id="GO:0042910">
    <property type="term" value="F:xenobiotic transmembrane transporter activity"/>
    <property type="evidence" value="ECO:0007669"/>
    <property type="project" value="InterPro"/>
</dbReference>
<keyword evidence="5 10" id="KW-0812">Transmembrane</keyword>
<evidence type="ECO:0000256" key="6">
    <source>
        <dbReference type="ARBA" id="ARBA00022989"/>
    </source>
</evidence>
<evidence type="ECO:0000256" key="4">
    <source>
        <dbReference type="ARBA" id="ARBA00022475"/>
    </source>
</evidence>
<gene>
    <name evidence="11" type="ORF">K8I29_03575</name>
</gene>
<feature type="transmembrane region" description="Helical" evidence="10">
    <location>
        <begin position="323"/>
        <end position="345"/>
    </location>
</feature>
<evidence type="ECO:0000256" key="3">
    <source>
        <dbReference type="ARBA" id="ARBA00022449"/>
    </source>
</evidence>
<dbReference type="GO" id="GO:0006811">
    <property type="term" value="P:monoatomic ion transport"/>
    <property type="evidence" value="ECO:0007669"/>
    <property type="project" value="UniProtKB-KW"/>
</dbReference>
<dbReference type="PANTHER" id="PTHR43298">
    <property type="entry name" value="MULTIDRUG RESISTANCE PROTEIN NORM-RELATED"/>
    <property type="match status" value="1"/>
</dbReference>
<dbReference type="AlphaFoldDB" id="A0A953J2Y9"/>
<feature type="transmembrane region" description="Helical" evidence="10">
    <location>
        <begin position="288"/>
        <end position="311"/>
    </location>
</feature>
<name>A0A953J2Y9_9BACT</name>
<evidence type="ECO:0000313" key="12">
    <source>
        <dbReference type="Proteomes" id="UP000705867"/>
    </source>
</evidence>
<dbReference type="PANTHER" id="PTHR43298:SF2">
    <property type="entry name" value="FMN_FAD EXPORTER YEEO-RELATED"/>
    <property type="match status" value="1"/>
</dbReference>
<keyword evidence="7" id="KW-0406">Ion transport</keyword>
<dbReference type="GO" id="GO:0005886">
    <property type="term" value="C:plasma membrane"/>
    <property type="evidence" value="ECO:0007669"/>
    <property type="project" value="UniProtKB-SubCell"/>
</dbReference>
<dbReference type="InterPro" id="IPR050222">
    <property type="entry name" value="MATE_MdtK"/>
</dbReference>
<keyword evidence="2" id="KW-0813">Transport</keyword>
<evidence type="ECO:0000313" key="11">
    <source>
        <dbReference type="EMBL" id="MBZ0155278.1"/>
    </source>
</evidence>
<keyword evidence="6 10" id="KW-1133">Transmembrane helix</keyword>
<accession>A0A953J2Y9</accession>
<dbReference type="CDD" id="cd13137">
    <property type="entry name" value="MATE_NorM_like"/>
    <property type="match status" value="1"/>
</dbReference>
<dbReference type="PIRSF" id="PIRSF006603">
    <property type="entry name" value="DinF"/>
    <property type="match status" value="1"/>
</dbReference>
<comment type="subcellular location">
    <subcellularLocation>
        <location evidence="1">Cell membrane</location>
        <topology evidence="1">Multi-pass membrane protein</topology>
    </subcellularLocation>
</comment>
<feature type="transmembrane region" description="Helical" evidence="10">
    <location>
        <begin position="197"/>
        <end position="222"/>
    </location>
</feature>
<feature type="transmembrane region" description="Helical" evidence="10">
    <location>
        <begin position="171"/>
        <end position="191"/>
    </location>
</feature>
<reference evidence="11" key="2">
    <citation type="submission" date="2021-08" db="EMBL/GenBank/DDBJ databases">
        <authorList>
            <person name="Dalcin Martins P."/>
        </authorList>
    </citation>
    <scope>NUCLEOTIDE SEQUENCE</scope>
    <source>
        <strain evidence="11">MAG_39</strain>
    </source>
</reference>
<feature type="transmembrane region" description="Helical" evidence="10">
    <location>
        <begin position="420"/>
        <end position="442"/>
    </location>
</feature>
<keyword evidence="3" id="KW-0050">Antiport</keyword>
<keyword evidence="8 10" id="KW-0472">Membrane</keyword>
<dbReference type="Pfam" id="PF01554">
    <property type="entry name" value="MatE"/>
    <property type="match status" value="2"/>
</dbReference>
<feature type="transmembrane region" description="Helical" evidence="10">
    <location>
        <begin position="27"/>
        <end position="47"/>
    </location>
</feature>
<comment type="caution">
    <text evidence="11">The sequence shown here is derived from an EMBL/GenBank/DDBJ whole genome shotgun (WGS) entry which is preliminary data.</text>
</comment>